<dbReference type="GO" id="GO:0033167">
    <property type="term" value="C:ARC complex"/>
    <property type="evidence" value="ECO:0007669"/>
    <property type="project" value="InterPro"/>
</dbReference>
<dbReference type="VEuPathDB" id="FungiDB:ASPCADRAFT_143276"/>
<evidence type="ECO:0000313" key="3">
    <source>
        <dbReference type="Proteomes" id="UP000188318"/>
    </source>
</evidence>
<feature type="region of interest" description="Disordered" evidence="1">
    <location>
        <begin position="1"/>
        <end position="86"/>
    </location>
</feature>
<keyword evidence="3" id="KW-1185">Reference proteome</keyword>
<reference evidence="3" key="1">
    <citation type="journal article" date="2017" name="Genome Biol.">
        <title>Comparative genomics reveals high biological diversity and specific adaptations in the industrially and medically important fungal genus Aspergillus.</title>
        <authorList>
            <person name="de Vries R.P."/>
            <person name="Riley R."/>
            <person name="Wiebenga A."/>
            <person name="Aguilar-Osorio G."/>
            <person name="Amillis S."/>
            <person name="Uchima C.A."/>
            <person name="Anderluh G."/>
            <person name="Asadollahi M."/>
            <person name="Askin M."/>
            <person name="Barry K."/>
            <person name="Battaglia E."/>
            <person name="Bayram O."/>
            <person name="Benocci T."/>
            <person name="Braus-Stromeyer S.A."/>
            <person name="Caldana C."/>
            <person name="Canovas D."/>
            <person name="Cerqueira G.C."/>
            <person name="Chen F."/>
            <person name="Chen W."/>
            <person name="Choi C."/>
            <person name="Clum A."/>
            <person name="Dos Santos R.A."/>
            <person name="Damasio A.R."/>
            <person name="Diallinas G."/>
            <person name="Emri T."/>
            <person name="Fekete E."/>
            <person name="Flipphi M."/>
            <person name="Freyberg S."/>
            <person name="Gallo A."/>
            <person name="Gournas C."/>
            <person name="Habgood R."/>
            <person name="Hainaut M."/>
            <person name="Harispe M.L."/>
            <person name="Henrissat B."/>
            <person name="Hilden K.S."/>
            <person name="Hope R."/>
            <person name="Hossain A."/>
            <person name="Karabika E."/>
            <person name="Karaffa L."/>
            <person name="Karanyi Z."/>
            <person name="Krasevec N."/>
            <person name="Kuo A."/>
            <person name="Kusch H."/>
            <person name="LaButti K."/>
            <person name="Lagendijk E.L."/>
            <person name="Lapidus A."/>
            <person name="Levasseur A."/>
            <person name="Lindquist E."/>
            <person name="Lipzen A."/>
            <person name="Logrieco A.F."/>
            <person name="MacCabe A."/>
            <person name="Maekelae M.R."/>
            <person name="Malavazi I."/>
            <person name="Melin P."/>
            <person name="Meyer V."/>
            <person name="Mielnichuk N."/>
            <person name="Miskei M."/>
            <person name="Molnar A.P."/>
            <person name="Mule G."/>
            <person name="Ngan C.Y."/>
            <person name="Orejas M."/>
            <person name="Orosz E."/>
            <person name="Ouedraogo J.P."/>
            <person name="Overkamp K.M."/>
            <person name="Park H.-S."/>
            <person name="Perrone G."/>
            <person name="Piumi F."/>
            <person name="Punt P.J."/>
            <person name="Ram A.F."/>
            <person name="Ramon A."/>
            <person name="Rauscher S."/>
            <person name="Record E."/>
            <person name="Riano-Pachon D.M."/>
            <person name="Robert V."/>
            <person name="Roehrig J."/>
            <person name="Ruller R."/>
            <person name="Salamov A."/>
            <person name="Salih N.S."/>
            <person name="Samson R.A."/>
            <person name="Sandor E."/>
            <person name="Sanguinetti M."/>
            <person name="Schuetze T."/>
            <person name="Sepcic K."/>
            <person name="Shelest E."/>
            <person name="Sherlock G."/>
            <person name="Sophianopoulou V."/>
            <person name="Squina F.M."/>
            <person name="Sun H."/>
            <person name="Susca A."/>
            <person name="Todd R.B."/>
            <person name="Tsang A."/>
            <person name="Unkles S.E."/>
            <person name="van de Wiele N."/>
            <person name="van Rossen-Uffink D."/>
            <person name="Oliveira J.V."/>
            <person name="Vesth T.C."/>
            <person name="Visser J."/>
            <person name="Yu J.-H."/>
            <person name="Zhou M."/>
            <person name="Andersen M.R."/>
            <person name="Archer D.B."/>
            <person name="Baker S.E."/>
            <person name="Benoit I."/>
            <person name="Brakhage A.A."/>
            <person name="Braus G.H."/>
            <person name="Fischer R."/>
            <person name="Frisvad J.C."/>
            <person name="Goldman G.H."/>
            <person name="Houbraken J."/>
            <person name="Oakley B."/>
            <person name="Pocsi I."/>
            <person name="Scazzocchio C."/>
            <person name="Seiboth B."/>
            <person name="vanKuyk P.A."/>
            <person name="Wortman J."/>
            <person name="Dyer P.S."/>
            <person name="Grigoriev I.V."/>
        </authorList>
    </citation>
    <scope>NUCLEOTIDE SEQUENCE [LARGE SCALE GENOMIC DNA]</scope>
    <source>
        <strain evidence="3">ITEM 5010</strain>
    </source>
</reference>
<organism evidence="2 3">
    <name type="scientific">Aspergillus carbonarius (strain ITEM 5010)</name>
    <dbReference type="NCBI Taxonomy" id="602072"/>
    <lineage>
        <taxon>Eukaryota</taxon>
        <taxon>Fungi</taxon>
        <taxon>Dikarya</taxon>
        <taxon>Ascomycota</taxon>
        <taxon>Pezizomycotina</taxon>
        <taxon>Eurotiomycetes</taxon>
        <taxon>Eurotiomycetidae</taxon>
        <taxon>Eurotiales</taxon>
        <taxon>Aspergillaceae</taxon>
        <taxon>Aspergillus</taxon>
        <taxon>Aspergillus subgen. Circumdati</taxon>
    </lineage>
</organism>
<accession>A0A1R3RRM1</accession>
<evidence type="ECO:0008006" key="4">
    <source>
        <dbReference type="Google" id="ProtNLM"/>
    </source>
</evidence>
<evidence type="ECO:0000256" key="1">
    <source>
        <dbReference type="SAM" id="MobiDB-lite"/>
    </source>
</evidence>
<gene>
    <name evidence="2" type="ORF">ASPCADRAFT_143276</name>
</gene>
<sequence>MQDSTDTSTIINNLPLRPAKPDNVTGDQQSEQVRSGSATPQSLKEQQAQDPALPVEWGEAKKKKRSKPRPKSKRGKNKPTGFEEYYVDAPMTPQEFEDEKDIYNVRLEDALLRYQKNRRIESDRREVFLKYLAYGGVDVSQKMFGGVDNHDLQALDSEQILQARALANIRRDKSNLTVDFDAVVRGFLTSFFPYYFNPETEEMVKLATVTIRNFLSYLLYHDVCPEYKENIDQARTSCDVAAKELWKNQQFMAKGPGDFNVACSMLFGGDLYNASVLGHDWNFSKDDPSLLTNDVARKIVKFALACAGEDTQTLRYLELDKQGALGATRIEDIDGFEITAVHAPDQVICSLYDAQAPDLNPVGKLLAKAYRDPGQPAYDRSPEEDMVGLPELKFEFFVEGNLLQYCYPGLKVITPVWEMNCGFYYFEDVNRAYGSIYTVLENDLMLGWKEPRDLTRAQDNDDSSSATL</sequence>
<dbReference type="OrthoDB" id="435402at2759"/>
<dbReference type="OMA" id="NKPTGFE"/>
<name>A0A1R3RRM1_ASPC5</name>
<feature type="compositionally biased region" description="Polar residues" evidence="1">
    <location>
        <begin position="1"/>
        <end position="12"/>
    </location>
</feature>
<dbReference type="STRING" id="602072.A0A1R3RRM1"/>
<dbReference type="AlphaFoldDB" id="A0A1R3RRM1"/>
<dbReference type="EMBL" id="KV907497">
    <property type="protein sequence ID" value="OOF97110.1"/>
    <property type="molecule type" value="Genomic_DNA"/>
</dbReference>
<protein>
    <recommendedName>
        <fullName evidence="4">Argonaute complex, subunit Arb1</fullName>
    </recommendedName>
</protein>
<evidence type="ECO:0000313" key="2">
    <source>
        <dbReference type="EMBL" id="OOF97110.1"/>
    </source>
</evidence>
<dbReference type="Pfam" id="PF09692">
    <property type="entry name" value="Arb1"/>
    <property type="match status" value="1"/>
</dbReference>
<dbReference type="GO" id="GO:0031047">
    <property type="term" value="P:regulatory ncRNA-mediated gene silencing"/>
    <property type="evidence" value="ECO:0007669"/>
    <property type="project" value="InterPro"/>
</dbReference>
<feature type="compositionally biased region" description="Polar residues" evidence="1">
    <location>
        <begin position="25"/>
        <end position="49"/>
    </location>
</feature>
<dbReference type="Proteomes" id="UP000188318">
    <property type="component" value="Unassembled WGS sequence"/>
</dbReference>
<proteinExistence type="predicted"/>
<dbReference type="InterPro" id="IPR018606">
    <property type="entry name" value="Arb1"/>
</dbReference>
<feature type="compositionally biased region" description="Basic residues" evidence="1">
    <location>
        <begin position="61"/>
        <end position="77"/>
    </location>
</feature>